<dbReference type="RefSeq" id="WP_061931878.1">
    <property type="nucleotide sequence ID" value="NZ_BEWO01000020.1"/>
</dbReference>
<name>A0A9Q2FJX0_GLUJA</name>
<reference evidence="6" key="2">
    <citation type="journal article" date="2019" name="Int. J. Syst. Evol. Microbiol.">
        <title>The Global Catalogue of Microorganisms (GCM) 10K type strain sequencing project: providing services to taxonomists for standard genome sequencing and annotation.</title>
        <authorList>
            <consortium name="The Broad Institute Genomics Platform"/>
            <consortium name="The Broad Institute Genome Sequencing Center for Infectious Disease"/>
            <person name="Wu L."/>
            <person name="Ma J."/>
        </authorList>
    </citation>
    <scope>NUCLEOTIDE SEQUENCE [LARGE SCALE GENOMIC DNA]</scope>
    <source>
        <strain evidence="6">NBRC 3271</strain>
    </source>
</reference>
<dbReference type="EMBL" id="BSNT01000011">
    <property type="protein sequence ID" value="GLQ58359.1"/>
    <property type="molecule type" value="Genomic_DNA"/>
</dbReference>
<accession>A0A9Q2FJX0</accession>
<feature type="chain" id="PRO_5040224996" description="Lipoprotein" evidence="2">
    <location>
        <begin position="20"/>
        <end position="122"/>
    </location>
</feature>
<dbReference type="AlphaFoldDB" id="A0A9Q2FJX0"/>
<keyword evidence="6" id="KW-1185">Reference proteome</keyword>
<evidence type="ECO:0000256" key="1">
    <source>
        <dbReference type="SAM" id="MobiDB-lite"/>
    </source>
</evidence>
<evidence type="ECO:0000313" key="6">
    <source>
        <dbReference type="Proteomes" id="UP001156613"/>
    </source>
</evidence>
<dbReference type="PROSITE" id="PS51257">
    <property type="entry name" value="PROKAR_LIPOPROTEIN"/>
    <property type="match status" value="1"/>
</dbReference>
<evidence type="ECO:0000313" key="3">
    <source>
        <dbReference type="EMBL" id="GLQ58359.1"/>
    </source>
</evidence>
<evidence type="ECO:0000313" key="5">
    <source>
        <dbReference type="Proteomes" id="UP000661006"/>
    </source>
</evidence>
<dbReference type="EMBL" id="JABCQN010000002">
    <property type="protein sequence ID" value="MBF0870294.1"/>
    <property type="molecule type" value="Genomic_DNA"/>
</dbReference>
<proteinExistence type="predicted"/>
<organism evidence="4 5">
    <name type="scientific">Gluconobacter japonicus</name>
    <dbReference type="NCBI Taxonomy" id="376620"/>
    <lineage>
        <taxon>Bacteria</taxon>
        <taxon>Pseudomonadati</taxon>
        <taxon>Pseudomonadota</taxon>
        <taxon>Alphaproteobacteria</taxon>
        <taxon>Acetobacterales</taxon>
        <taxon>Acetobacteraceae</taxon>
        <taxon>Gluconobacter</taxon>
    </lineage>
</organism>
<dbReference type="Proteomes" id="UP000661006">
    <property type="component" value="Unassembled WGS sequence"/>
</dbReference>
<dbReference type="Proteomes" id="UP001156613">
    <property type="component" value="Unassembled WGS sequence"/>
</dbReference>
<evidence type="ECO:0008006" key="7">
    <source>
        <dbReference type="Google" id="ProtNLM"/>
    </source>
</evidence>
<reference evidence="4" key="3">
    <citation type="submission" date="2020-04" db="EMBL/GenBank/DDBJ databases">
        <authorList>
            <person name="Sombolestani A."/>
        </authorList>
    </citation>
    <scope>NUCLEOTIDE SEQUENCE</scope>
    <source>
        <strain evidence="4">R71697</strain>
    </source>
</reference>
<evidence type="ECO:0000313" key="4">
    <source>
        <dbReference type="EMBL" id="MBF0870294.1"/>
    </source>
</evidence>
<gene>
    <name evidence="3" type="ORF">GCM10010937_01600</name>
    <name evidence="4" type="ORF">HKD32_05390</name>
</gene>
<sequence>MRWLSLSLTLSCLSLGGCGVGSMFDGPAADMTALPPPGAGPDRGDHHRRRPHPSGMSYADDAPVMPMPPGGMSEDSRPHEASGPSSEGVSFGAGGPGGNTADITPRPAVPDTEVSYGQNSGN</sequence>
<protein>
    <recommendedName>
        <fullName evidence="7">Lipoprotein</fullName>
    </recommendedName>
</protein>
<evidence type="ECO:0000256" key="2">
    <source>
        <dbReference type="SAM" id="SignalP"/>
    </source>
</evidence>
<comment type="caution">
    <text evidence="4">The sequence shown here is derived from an EMBL/GenBank/DDBJ whole genome shotgun (WGS) entry which is preliminary data.</text>
</comment>
<reference evidence="3" key="1">
    <citation type="journal article" date="2014" name="Int. J. Syst. Evol. Microbiol.">
        <title>Complete genome of a new Firmicutes species belonging to the dominant human colonic microbiota ('Ruminococcus bicirculans') reveals two chromosomes and a selective capacity to utilize plant glucans.</title>
        <authorList>
            <consortium name="NISC Comparative Sequencing Program"/>
            <person name="Wegmann U."/>
            <person name="Louis P."/>
            <person name="Goesmann A."/>
            <person name="Henrissat B."/>
            <person name="Duncan S.H."/>
            <person name="Flint H.J."/>
        </authorList>
    </citation>
    <scope>NUCLEOTIDE SEQUENCE</scope>
    <source>
        <strain evidence="3">NBRC 3271</strain>
    </source>
</reference>
<reference evidence="3" key="5">
    <citation type="submission" date="2023-01" db="EMBL/GenBank/DDBJ databases">
        <title>Draft genome sequence of Gluconobacter japonicus strain NBRC 3271.</title>
        <authorList>
            <person name="Sun Q."/>
            <person name="Mori K."/>
        </authorList>
    </citation>
    <scope>NUCLEOTIDE SEQUENCE</scope>
    <source>
        <strain evidence="3">NBRC 3271</strain>
    </source>
</reference>
<reference evidence="4" key="4">
    <citation type="submission" date="2020-11" db="EMBL/GenBank/DDBJ databases">
        <title>Description of novel Gluconobacter species.</title>
        <authorList>
            <person name="Cleenwerck I."/>
            <person name="Cnockaert M."/>
            <person name="Borremans W."/>
            <person name="Wieme A.D."/>
            <person name="De Vuyst L."/>
            <person name="Vandamme P."/>
        </authorList>
    </citation>
    <scope>NUCLEOTIDE SEQUENCE</scope>
    <source>
        <strain evidence="4">R71697</strain>
    </source>
</reference>
<dbReference type="GeneID" id="81474122"/>
<feature type="region of interest" description="Disordered" evidence="1">
    <location>
        <begin position="24"/>
        <end position="122"/>
    </location>
</feature>
<keyword evidence="2" id="KW-0732">Signal</keyword>
<feature type="signal peptide" evidence="2">
    <location>
        <begin position="1"/>
        <end position="19"/>
    </location>
</feature>